<keyword evidence="2 10" id="KW-0813">Transport</keyword>
<dbReference type="SUPFAM" id="SSF56935">
    <property type="entry name" value="Porins"/>
    <property type="match status" value="1"/>
</dbReference>
<keyword evidence="4 10" id="KW-0812">Transmembrane</keyword>
<evidence type="ECO:0000259" key="14">
    <source>
        <dbReference type="Pfam" id="PF07715"/>
    </source>
</evidence>
<dbReference type="InterPro" id="IPR037066">
    <property type="entry name" value="Plug_dom_sf"/>
</dbReference>
<dbReference type="PANTHER" id="PTHR30069:SF29">
    <property type="entry name" value="HEMOGLOBIN AND HEMOGLOBIN-HAPTOGLOBIN-BINDING PROTEIN 1-RELATED"/>
    <property type="match status" value="1"/>
</dbReference>
<evidence type="ECO:0000256" key="8">
    <source>
        <dbReference type="ARBA" id="ARBA00023170"/>
    </source>
</evidence>
<gene>
    <name evidence="15" type="ORF">ESB13_12580</name>
</gene>
<comment type="subcellular location">
    <subcellularLocation>
        <location evidence="1 10">Cell outer membrane</location>
        <topology evidence="1 10">Multi-pass membrane protein</topology>
    </subcellularLocation>
</comment>
<proteinExistence type="inferred from homology"/>
<dbReference type="RefSeq" id="WP_129003791.1">
    <property type="nucleotide sequence ID" value="NZ_SDHZ01000002.1"/>
</dbReference>
<keyword evidence="7 10" id="KW-0472">Membrane</keyword>
<keyword evidence="9 10" id="KW-0998">Cell outer membrane</keyword>
<organism evidence="15 16">
    <name type="scientific">Filimonas effusa</name>
    <dbReference type="NCBI Taxonomy" id="2508721"/>
    <lineage>
        <taxon>Bacteria</taxon>
        <taxon>Pseudomonadati</taxon>
        <taxon>Bacteroidota</taxon>
        <taxon>Chitinophagia</taxon>
        <taxon>Chitinophagales</taxon>
        <taxon>Chitinophagaceae</taxon>
        <taxon>Filimonas</taxon>
    </lineage>
</organism>
<keyword evidence="3 10" id="KW-1134">Transmembrane beta strand</keyword>
<dbReference type="Pfam" id="PF00593">
    <property type="entry name" value="TonB_dep_Rec_b-barrel"/>
    <property type="match status" value="1"/>
</dbReference>
<feature type="signal peptide" evidence="12">
    <location>
        <begin position="1"/>
        <end position="19"/>
    </location>
</feature>
<evidence type="ECO:0000313" key="16">
    <source>
        <dbReference type="Proteomes" id="UP000290545"/>
    </source>
</evidence>
<keyword evidence="16" id="KW-1185">Reference proteome</keyword>
<evidence type="ECO:0000256" key="7">
    <source>
        <dbReference type="ARBA" id="ARBA00023136"/>
    </source>
</evidence>
<dbReference type="InterPro" id="IPR036942">
    <property type="entry name" value="Beta-barrel_TonB_sf"/>
</dbReference>
<dbReference type="EMBL" id="SDHZ01000002">
    <property type="protein sequence ID" value="RXK82956.1"/>
    <property type="molecule type" value="Genomic_DNA"/>
</dbReference>
<name>A0A4Q1D4T1_9BACT</name>
<dbReference type="GO" id="GO:0009279">
    <property type="term" value="C:cell outer membrane"/>
    <property type="evidence" value="ECO:0007669"/>
    <property type="project" value="UniProtKB-SubCell"/>
</dbReference>
<evidence type="ECO:0000256" key="4">
    <source>
        <dbReference type="ARBA" id="ARBA00022692"/>
    </source>
</evidence>
<sequence length="717" mass="79450">MKYIYSMLLALCCVVFACAQPADSSSKHRNLEEVTVTGSQRVTHVDNVIDIRQIPMPALVIDRKAIEAMGSRRLDELLREQTGMAVVSNLGAGNRSVGLQMQGFSAEYITILLDGQPMAGRSSGNFDLSRVTLSQVERIEIVKGASSSLFGSEALGGVVNIITRQQVSQTQALANVLYGSFHSLDATVEAETSFSDRKGTAFVSANYYKTDGFNTDPLYLKDGKTVPPYNSLTLQGRGRYQLGARHTLHTSIRYSGRHSEMVHNYGRGSVSKDVLDENDFNGMLALNSQLNGNTRVVSRYYFTHYGSRQDVTDVVSGDVLQRNNFLEQVHRGEVQFAHDVTTHDLKFIGGAGGEYLRTSNFDDKAAGGSMANYFVYVQGNWKPYTGFNVIAGARYSGNNRYGGKLTPSIGVNYSPASWITIKASAGQGFKSPTYRQMYQVFTNFVYGYTIVGSNIIQQGIRDLEKAGVVQEIWPAAATVSNLKAETSTSYNGGFTITPVSHLELGVSGFYNSIHNMIYSRQIGIKTNSGRIESYFNIDRAYTSGLEASVRYTPLAGLLVSAGYQFLYAKDRGVIDSIEAGVSPYNQLRAVGGVVRATSKDYFGLPDRSRHMVNLQVFYEYKPWGVNLSLRSSYRSRYGFMDQDDNRYIDPYDVFVRGYALFHFSAQKKLAGERLTVQFSVENIGDYTDRLMPAQPGRMFMAGLAWRCFAQKNKPGLQ</sequence>
<feature type="domain" description="TonB-dependent receptor plug" evidence="14">
    <location>
        <begin position="51"/>
        <end position="158"/>
    </location>
</feature>
<dbReference type="GO" id="GO:0015344">
    <property type="term" value="F:siderophore uptake transmembrane transporter activity"/>
    <property type="evidence" value="ECO:0007669"/>
    <property type="project" value="TreeGrafter"/>
</dbReference>
<evidence type="ECO:0000313" key="15">
    <source>
        <dbReference type="EMBL" id="RXK82956.1"/>
    </source>
</evidence>
<keyword evidence="5 12" id="KW-0732">Signal</keyword>
<dbReference type="OrthoDB" id="9764669at2"/>
<evidence type="ECO:0000256" key="11">
    <source>
        <dbReference type="RuleBase" id="RU003357"/>
    </source>
</evidence>
<evidence type="ECO:0000256" key="10">
    <source>
        <dbReference type="PROSITE-ProRule" id="PRU01360"/>
    </source>
</evidence>
<dbReference type="InterPro" id="IPR000531">
    <property type="entry name" value="Beta-barrel_TonB"/>
</dbReference>
<dbReference type="CDD" id="cd01347">
    <property type="entry name" value="ligand_gated_channel"/>
    <property type="match status" value="1"/>
</dbReference>
<dbReference type="PROSITE" id="PS52016">
    <property type="entry name" value="TONB_DEPENDENT_REC_3"/>
    <property type="match status" value="1"/>
</dbReference>
<reference evidence="15 16" key="1">
    <citation type="submission" date="2019-01" db="EMBL/GenBank/DDBJ databases">
        <title>Filimonas sp. strain TTM-71.</title>
        <authorList>
            <person name="Chen W.-M."/>
        </authorList>
    </citation>
    <scope>NUCLEOTIDE SEQUENCE [LARGE SCALE GENOMIC DNA]</scope>
    <source>
        <strain evidence="15 16">TTM-71</strain>
    </source>
</reference>
<keyword evidence="8 15" id="KW-0675">Receptor</keyword>
<evidence type="ECO:0000256" key="9">
    <source>
        <dbReference type="ARBA" id="ARBA00023237"/>
    </source>
</evidence>
<dbReference type="PANTHER" id="PTHR30069">
    <property type="entry name" value="TONB-DEPENDENT OUTER MEMBRANE RECEPTOR"/>
    <property type="match status" value="1"/>
</dbReference>
<evidence type="ECO:0000256" key="6">
    <source>
        <dbReference type="ARBA" id="ARBA00023077"/>
    </source>
</evidence>
<dbReference type="Gene3D" id="2.40.170.20">
    <property type="entry name" value="TonB-dependent receptor, beta-barrel domain"/>
    <property type="match status" value="1"/>
</dbReference>
<feature type="domain" description="TonB-dependent receptor-like beta-barrel" evidence="13">
    <location>
        <begin position="204"/>
        <end position="683"/>
    </location>
</feature>
<evidence type="ECO:0000256" key="1">
    <source>
        <dbReference type="ARBA" id="ARBA00004571"/>
    </source>
</evidence>
<comment type="similarity">
    <text evidence="10 11">Belongs to the TonB-dependent receptor family.</text>
</comment>
<evidence type="ECO:0000256" key="5">
    <source>
        <dbReference type="ARBA" id="ARBA00022729"/>
    </source>
</evidence>
<protein>
    <submittedName>
        <fullName evidence="15">TonB-dependent receptor</fullName>
    </submittedName>
</protein>
<dbReference type="InterPro" id="IPR039426">
    <property type="entry name" value="TonB-dep_rcpt-like"/>
</dbReference>
<dbReference type="GO" id="GO:0044718">
    <property type="term" value="P:siderophore transmembrane transport"/>
    <property type="evidence" value="ECO:0007669"/>
    <property type="project" value="TreeGrafter"/>
</dbReference>
<dbReference type="PROSITE" id="PS51257">
    <property type="entry name" value="PROKAR_LIPOPROTEIN"/>
    <property type="match status" value="1"/>
</dbReference>
<evidence type="ECO:0000256" key="2">
    <source>
        <dbReference type="ARBA" id="ARBA00022448"/>
    </source>
</evidence>
<dbReference type="AlphaFoldDB" id="A0A4Q1D4T1"/>
<accession>A0A4Q1D4T1</accession>
<dbReference type="InterPro" id="IPR012910">
    <property type="entry name" value="Plug_dom"/>
</dbReference>
<evidence type="ECO:0000256" key="12">
    <source>
        <dbReference type="SAM" id="SignalP"/>
    </source>
</evidence>
<dbReference type="Proteomes" id="UP000290545">
    <property type="component" value="Unassembled WGS sequence"/>
</dbReference>
<comment type="caution">
    <text evidence="15">The sequence shown here is derived from an EMBL/GenBank/DDBJ whole genome shotgun (WGS) entry which is preliminary data.</text>
</comment>
<feature type="chain" id="PRO_5020234538" evidence="12">
    <location>
        <begin position="20"/>
        <end position="717"/>
    </location>
</feature>
<evidence type="ECO:0000256" key="3">
    <source>
        <dbReference type="ARBA" id="ARBA00022452"/>
    </source>
</evidence>
<dbReference type="Gene3D" id="2.170.130.10">
    <property type="entry name" value="TonB-dependent receptor, plug domain"/>
    <property type="match status" value="1"/>
</dbReference>
<dbReference type="Pfam" id="PF07715">
    <property type="entry name" value="Plug"/>
    <property type="match status" value="1"/>
</dbReference>
<keyword evidence="6 11" id="KW-0798">TonB box</keyword>
<evidence type="ECO:0000259" key="13">
    <source>
        <dbReference type="Pfam" id="PF00593"/>
    </source>
</evidence>